<dbReference type="EMBL" id="HG994373">
    <property type="protein sequence ID" value="CAF1726929.1"/>
    <property type="molecule type" value="Genomic_DNA"/>
</dbReference>
<name>A0A816IUZ6_BRANA</name>
<organism evidence="1">
    <name type="scientific">Brassica napus</name>
    <name type="common">Rape</name>
    <dbReference type="NCBI Taxonomy" id="3708"/>
    <lineage>
        <taxon>Eukaryota</taxon>
        <taxon>Viridiplantae</taxon>
        <taxon>Streptophyta</taxon>
        <taxon>Embryophyta</taxon>
        <taxon>Tracheophyta</taxon>
        <taxon>Spermatophyta</taxon>
        <taxon>Magnoliopsida</taxon>
        <taxon>eudicotyledons</taxon>
        <taxon>Gunneridae</taxon>
        <taxon>Pentapetalae</taxon>
        <taxon>rosids</taxon>
        <taxon>malvids</taxon>
        <taxon>Brassicales</taxon>
        <taxon>Brassicaceae</taxon>
        <taxon>Brassiceae</taxon>
        <taxon>Brassica</taxon>
    </lineage>
</organism>
<proteinExistence type="predicted"/>
<accession>A0A816IUZ6</accession>
<protein>
    <submittedName>
        <fullName evidence="1">(rape) hypothetical protein</fullName>
    </submittedName>
</protein>
<sequence length="88" mass="10485">MTKARWRWWRLSWKRKAQGKFRSVYRPSMDWCWASEEIEKRSPLSYKSTFFIYVKLSPRLVLSSKTMGLERFCILSAPGSGRIAFLTT</sequence>
<evidence type="ECO:0000313" key="1">
    <source>
        <dbReference type="EMBL" id="CAF1726929.1"/>
    </source>
</evidence>
<dbReference type="Proteomes" id="UP001295469">
    <property type="component" value="Chromosome C09"/>
</dbReference>
<reference evidence="1" key="1">
    <citation type="submission" date="2021-01" db="EMBL/GenBank/DDBJ databases">
        <authorList>
            <consortium name="Genoscope - CEA"/>
            <person name="William W."/>
        </authorList>
    </citation>
    <scope>NUCLEOTIDE SEQUENCE</scope>
</reference>
<dbReference type="AlphaFoldDB" id="A0A816IUZ6"/>
<gene>
    <name evidence="1" type="ORF">DARMORV10_C09P23240.1</name>
</gene>